<dbReference type="Gene3D" id="3.40.50.150">
    <property type="entry name" value="Vaccinia Virus protein VP39"/>
    <property type="match status" value="1"/>
</dbReference>
<keyword evidence="7" id="KW-1185">Reference proteome</keyword>
<feature type="binding site" evidence="4">
    <location>
        <position position="53"/>
    </location>
    <ligand>
        <name>S-adenosyl-L-methionine</name>
        <dbReference type="ChEBI" id="CHEBI:59789"/>
    </ligand>
</feature>
<sequence length="215" mass="24243">MGREFLNVFTGWASEYDSFVEGKDDQYREVFRNYDQILDKIVSNAGQSVMEFGIGTGNLTLKLLEAGKNVWGIEPSDEMRQLALEKLPEDTVVKDGDMQDYPVPDYPIDTIVSSYVFHHLNDAEKETALKDYAGQLISGGKVVFADTVFASDNEKAAILEEAKSLGYDELVEDLNREYYPMLSTVYDALKSAGFTHISFNQMNAFVWIFEATVTH</sequence>
<evidence type="ECO:0000313" key="6">
    <source>
        <dbReference type="EMBL" id="PRY73995.1"/>
    </source>
</evidence>
<dbReference type="InterPro" id="IPR023553">
    <property type="entry name" value="Uncharacterised_MeTfrase_YrrT"/>
</dbReference>
<dbReference type="Pfam" id="PF08241">
    <property type="entry name" value="Methyltransf_11"/>
    <property type="match status" value="1"/>
</dbReference>
<reference evidence="6 7" key="1">
    <citation type="submission" date="2018-03" db="EMBL/GenBank/DDBJ databases">
        <title>Genomic Encyclopedia of Archaeal and Bacterial Type Strains, Phase II (KMG-II): from individual species to whole genera.</title>
        <authorList>
            <person name="Goeker M."/>
        </authorList>
    </citation>
    <scope>NUCLEOTIDE SEQUENCE [LARGE SCALE GENOMIC DNA]</scope>
    <source>
        <strain evidence="6 7">DSM 13175</strain>
    </source>
</reference>
<proteinExistence type="inferred from homology"/>
<evidence type="ECO:0000313" key="7">
    <source>
        <dbReference type="Proteomes" id="UP000238205"/>
    </source>
</evidence>
<feature type="domain" description="Methyltransferase type 11" evidence="5">
    <location>
        <begin position="51"/>
        <end position="144"/>
    </location>
</feature>
<dbReference type="HAMAP" id="MF_02100">
    <property type="entry name" value="Methyltr_YrrT"/>
    <property type="match status" value="1"/>
</dbReference>
<dbReference type="AlphaFoldDB" id="A0A2T0VT05"/>
<accession>A0A2T0VT05</accession>
<evidence type="ECO:0000256" key="4">
    <source>
        <dbReference type="HAMAP-Rule" id="MF_02100"/>
    </source>
</evidence>
<feature type="binding site" evidence="4">
    <location>
        <position position="74"/>
    </location>
    <ligand>
        <name>S-adenosyl-L-methionine</name>
        <dbReference type="ChEBI" id="CHEBI:59789"/>
    </ligand>
</feature>
<comment type="caution">
    <text evidence="6">The sequence shown here is derived from an EMBL/GenBank/DDBJ whole genome shotgun (WGS) entry which is preliminary data.</text>
</comment>
<dbReference type="PANTHER" id="PTHR43861:SF1">
    <property type="entry name" value="TRANS-ACONITATE 2-METHYLTRANSFERASE"/>
    <property type="match status" value="1"/>
</dbReference>
<evidence type="ECO:0000256" key="2">
    <source>
        <dbReference type="ARBA" id="ARBA00022679"/>
    </source>
</evidence>
<dbReference type="SUPFAM" id="SSF53335">
    <property type="entry name" value="S-adenosyl-L-methionine-dependent methyltransferases"/>
    <property type="match status" value="1"/>
</dbReference>
<organism evidence="6 7">
    <name type="scientific">Alkalibacterium olivapovliticus</name>
    <dbReference type="NCBI Taxonomy" id="99907"/>
    <lineage>
        <taxon>Bacteria</taxon>
        <taxon>Bacillati</taxon>
        <taxon>Bacillota</taxon>
        <taxon>Bacilli</taxon>
        <taxon>Lactobacillales</taxon>
        <taxon>Carnobacteriaceae</taxon>
        <taxon>Alkalibacterium</taxon>
    </lineage>
</organism>
<evidence type="ECO:0000256" key="3">
    <source>
        <dbReference type="ARBA" id="ARBA00022691"/>
    </source>
</evidence>
<dbReference type="OrthoDB" id="465705at2"/>
<dbReference type="GO" id="GO:0008757">
    <property type="term" value="F:S-adenosylmethionine-dependent methyltransferase activity"/>
    <property type="evidence" value="ECO:0007669"/>
    <property type="project" value="UniProtKB-UniRule"/>
</dbReference>
<keyword evidence="2 4" id="KW-0808">Transferase</keyword>
<dbReference type="EC" id="2.1.1.-" evidence="4"/>
<name>A0A2T0VT05_9LACT</name>
<dbReference type="RefSeq" id="WP_106196380.1">
    <property type="nucleotide sequence ID" value="NZ_PVTO01000048.1"/>
</dbReference>
<comment type="similarity">
    <text evidence="4">Belongs to the methyltransferase superfamily. YrrT family.</text>
</comment>
<keyword evidence="1 4" id="KW-0489">Methyltransferase</keyword>
<protein>
    <recommendedName>
        <fullName evidence="4">Uncharacterized methyltransferase CLV38_1484</fullName>
        <ecNumber evidence="4">2.1.1.-</ecNumber>
    </recommendedName>
</protein>
<dbReference type="PANTHER" id="PTHR43861">
    <property type="entry name" value="TRANS-ACONITATE 2-METHYLTRANSFERASE-RELATED"/>
    <property type="match status" value="1"/>
</dbReference>
<dbReference type="Proteomes" id="UP000238205">
    <property type="component" value="Unassembled WGS sequence"/>
</dbReference>
<evidence type="ECO:0000256" key="1">
    <source>
        <dbReference type="ARBA" id="ARBA00022603"/>
    </source>
</evidence>
<dbReference type="GO" id="GO:0032259">
    <property type="term" value="P:methylation"/>
    <property type="evidence" value="ECO:0007669"/>
    <property type="project" value="UniProtKB-KW"/>
</dbReference>
<gene>
    <name evidence="6" type="ORF">CLV38_1484</name>
</gene>
<evidence type="ECO:0000259" key="5">
    <source>
        <dbReference type="Pfam" id="PF08241"/>
    </source>
</evidence>
<dbReference type="InterPro" id="IPR013216">
    <property type="entry name" value="Methyltransf_11"/>
</dbReference>
<dbReference type="EMBL" id="PVTO01000048">
    <property type="protein sequence ID" value="PRY73995.1"/>
    <property type="molecule type" value="Genomic_DNA"/>
</dbReference>
<dbReference type="InterPro" id="IPR029063">
    <property type="entry name" value="SAM-dependent_MTases_sf"/>
</dbReference>
<comment type="function">
    <text evidence="4">Could be a S-adenosyl-L-methionine-dependent methyltransferase.</text>
</comment>
<feature type="binding site" evidence="4">
    <location>
        <position position="97"/>
    </location>
    <ligand>
        <name>S-adenosyl-L-methionine</name>
        <dbReference type="ChEBI" id="CHEBI:59789"/>
    </ligand>
</feature>
<keyword evidence="3 4" id="KW-0949">S-adenosyl-L-methionine</keyword>